<dbReference type="GO" id="GO:0006281">
    <property type="term" value="P:DNA repair"/>
    <property type="evidence" value="ECO:0007669"/>
    <property type="project" value="InterPro"/>
</dbReference>
<dbReference type="InterPro" id="IPR051675">
    <property type="entry name" value="Endo/Exo/Phosphatase_dom_1"/>
</dbReference>
<dbReference type="PANTHER" id="PTHR21180:SF32">
    <property type="entry name" value="ENDONUCLEASE_EXONUCLEASE_PHOSPHATASE FAMILY DOMAIN-CONTAINING PROTEIN 1"/>
    <property type="match status" value="1"/>
</dbReference>
<dbReference type="OrthoDB" id="7510573at2"/>
<feature type="signal peptide" evidence="1">
    <location>
        <begin position="1"/>
        <end position="27"/>
    </location>
</feature>
<dbReference type="Pfam" id="PF12836">
    <property type="entry name" value="HHH_3"/>
    <property type="match status" value="1"/>
</dbReference>
<dbReference type="SUPFAM" id="SSF47781">
    <property type="entry name" value="RuvA domain 2-like"/>
    <property type="match status" value="1"/>
</dbReference>
<feature type="domain" description="Helix-hairpin-helix DNA-binding motif class 1" evidence="2">
    <location>
        <begin position="98"/>
        <end position="117"/>
    </location>
</feature>
<proteinExistence type="predicted"/>
<evidence type="ECO:0000313" key="4">
    <source>
        <dbReference type="Proteomes" id="UP000219042"/>
    </source>
</evidence>
<gene>
    <name evidence="3" type="ORF">SAMN05421731_11231</name>
</gene>
<evidence type="ECO:0000313" key="3">
    <source>
        <dbReference type="EMBL" id="SNX46462.1"/>
    </source>
</evidence>
<dbReference type="InterPro" id="IPR004509">
    <property type="entry name" value="Competence_ComEA_HhH"/>
</dbReference>
<keyword evidence="4" id="KW-1185">Reference proteome</keyword>
<dbReference type="RefSeq" id="WP_097080202.1">
    <property type="nucleotide sequence ID" value="NZ_BAABHT010000026.1"/>
</dbReference>
<feature type="domain" description="Helix-hairpin-helix DNA-binding motif class 1" evidence="2">
    <location>
        <begin position="128"/>
        <end position="147"/>
    </location>
</feature>
<sequence>MMKNTGRIFNYLLCMLLGLGYGANGFADNNSRSNDFEAWKARQQQHDARLKQVGSASILQQRVVQVQPVQPLHGDEKLRVQQLGTQLKLNINTATSDEIVAKLEGIGRKKAQAIIDYRNQHGTFKKVDDVLNVKGFGPKTLDKNRDRIQLSD</sequence>
<dbReference type="NCBIfam" id="TIGR00426">
    <property type="entry name" value="competence protein ComEA helix-hairpin-helix repeat region"/>
    <property type="match status" value="1"/>
</dbReference>
<name>A0A240ECP3_9GAMM</name>
<dbReference type="SMART" id="SM00278">
    <property type="entry name" value="HhH1"/>
    <property type="match status" value="2"/>
</dbReference>
<dbReference type="GO" id="GO:0003677">
    <property type="term" value="F:DNA binding"/>
    <property type="evidence" value="ECO:0007669"/>
    <property type="project" value="InterPro"/>
</dbReference>
<dbReference type="InterPro" id="IPR010994">
    <property type="entry name" value="RuvA_2-like"/>
</dbReference>
<dbReference type="GO" id="GO:0015628">
    <property type="term" value="P:protein secretion by the type II secretion system"/>
    <property type="evidence" value="ECO:0007669"/>
    <property type="project" value="TreeGrafter"/>
</dbReference>
<accession>A0A240ECP3</accession>
<evidence type="ECO:0000259" key="2">
    <source>
        <dbReference type="SMART" id="SM00278"/>
    </source>
</evidence>
<dbReference type="EMBL" id="OANT01000012">
    <property type="protein sequence ID" value="SNX46462.1"/>
    <property type="molecule type" value="Genomic_DNA"/>
</dbReference>
<reference evidence="4" key="1">
    <citation type="submission" date="2016-09" db="EMBL/GenBank/DDBJ databases">
        <authorList>
            <person name="Varghese N."/>
            <person name="Submissions S."/>
        </authorList>
    </citation>
    <scope>NUCLEOTIDE SEQUENCE [LARGE SCALE GENOMIC DNA]</scope>
    <source>
        <strain evidence="4">ANC 4466</strain>
    </source>
</reference>
<evidence type="ECO:0000256" key="1">
    <source>
        <dbReference type="SAM" id="SignalP"/>
    </source>
</evidence>
<organism evidence="3 4">
    <name type="scientific">Acinetobacter puyangensis</name>
    <dbReference type="NCBI Taxonomy" id="1096779"/>
    <lineage>
        <taxon>Bacteria</taxon>
        <taxon>Pseudomonadati</taxon>
        <taxon>Pseudomonadota</taxon>
        <taxon>Gammaproteobacteria</taxon>
        <taxon>Moraxellales</taxon>
        <taxon>Moraxellaceae</taxon>
        <taxon>Acinetobacter</taxon>
    </lineage>
</organism>
<dbReference type="PANTHER" id="PTHR21180">
    <property type="entry name" value="ENDONUCLEASE/EXONUCLEASE/PHOSPHATASE FAMILY DOMAIN-CONTAINING PROTEIN 1"/>
    <property type="match status" value="1"/>
</dbReference>
<dbReference type="Proteomes" id="UP000219042">
    <property type="component" value="Unassembled WGS sequence"/>
</dbReference>
<dbReference type="InterPro" id="IPR003583">
    <property type="entry name" value="Hlx-hairpin-Hlx_DNA-bd_motif"/>
</dbReference>
<protein>
    <submittedName>
        <fullName evidence="3">Competence protein ComEA</fullName>
    </submittedName>
</protein>
<dbReference type="GO" id="GO:0015627">
    <property type="term" value="C:type II protein secretion system complex"/>
    <property type="evidence" value="ECO:0007669"/>
    <property type="project" value="TreeGrafter"/>
</dbReference>
<dbReference type="AlphaFoldDB" id="A0A240ECP3"/>
<keyword evidence="1" id="KW-0732">Signal</keyword>
<feature type="chain" id="PRO_5012467178" evidence="1">
    <location>
        <begin position="28"/>
        <end position="152"/>
    </location>
</feature>
<dbReference type="Gene3D" id="1.10.150.280">
    <property type="entry name" value="AF1531-like domain"/>
    <property type="match status" value="1"/>
</dbReference>